<evidence type="ECO:0000256" key="1">
    <source>
        <dbReference type="SAM" id="MobiDB-lite"/>
    </source>
</evidence>
<accession>A0A0H5RB77</accession>
<name>A0A0H5RB77_9EUKA</name>
<organism evidence="2">
    <name type="scientific">Spongospora subterranea</name>
    <dbReference type="NCBI Taxonomy" id="70186"/>
    <lineage>
        <taxon>Eukaryota</taxon>
        <taxon>Sar</taxon>
        <taxon>Rhizaria</taxon>
        <taxon>Endomyxa</taxon>
        <taxon>Phytomyxea</taxon>
        <taxon>Plasmodiophorida</taxon>
        <taxon>Plasmodiophoridae</taxon>
        <taxon>Spongospora</taxon>
    </lineage>
</organism>
<protein>
    <submittedName>
        <fullName evidence="2">Uncharacterized protein</fullName>
    </submittedName>
</protein>
<feature type="region of interest" description="Disordered" evidence="1">
    <location>
        <begin position="172"/>
        <end position="215"/>
    </location>
</feature>
<reference evidence="2" key="1">
    <citation type="submission" date="2015-04" db="EMBL/GenBank/DDBJ databases">
        <title>The genome sequence of the plant pathogenic Rhizarian Plasmodiophora brassicae reveals insights in its biotrophic life cycle and the origin of chitin synthesis.</title>
        <authorList>
            <person name="Schwelm A."/>
            <person name="Fogelqvist J."/>
            <person name="Knaust A."/>
            <person name="Julke S."/>
            <person name="Lilja T."/>
            <person name="Dhandapani V."/>
            <person name="Bonilla-Rosso G."/>
            <person name="Karlsson M."/>
            <person name="Shevchenko A."/>
            <person name="Choi S.R."/>
            <person name="Kim H.G."/>
            <person name="Park J.Y."/>
            <person name="Lim Y.P."/>
            <person name="Ludwig-Muller J."/>
            <person name="Dixelius C."/>
        </authorList>
    </citation>
    <scope>NUCLEOTIDE SEQUENCE</scope>
    <source>
        <tissue evidence="2">Potato root galls</tissue>
    </source>
</reference>
<dbReference type="EMBL" id="HACM01011018">
    <property type="protein sequence ID" value="CRZ11460.1"/>
    <property type="molecule type" value="Transcribed_RNA"/>
</dbReference>
<dbReference type="AlphaFoldDB" id="A0A0H5RB77"/>
<evidence type="ECO:0000313" key="2">
    <source>
        <dbReference type="EMBL" id="CRZ11460.1"/>
    </source>
</evidence>
<proteinExistence type="predicted"/>
<sequence>MPAPDFLAAIAAVREQLIRVSIAGRPGVLVLQRDMNQASLVFSLFDGRSIRRSMCSESLLTTHKREARLDVEWNVLFKLLNDSFAADEHISIDYDEDHDLVTISITYGLGGDISVKGYINLDDIITDEIGPTLLQLMESQADKAKLLTLELTHANAELARCKAVELSKASHQPAGADSGAVIERNLPARPPPNRPKRRLKRPELVPKGTKIKEGF</sequence>